<evidence type="ECO:0000256" key="7">
    <source>
        <dbReference type="ARBA" id="ARBA00022803"/>
    </source>
</evidence>
<dbReference type="InterPro" id="IPR041753">
    <property type="entry name" value="PP5_C"/>
</dbReference>
<dbReference type="Gene3D" id="3.60.21.10">
    <property type="match status" value="1"/>
</dbReference>
<evidence type="ECO:0000256" key="10">
    <source>
        <dbReference type="PROSITE-ProRule" id="PRU00339"/>
    </source>
</evidence>
<evidence type="ECO:0000256" key="11">
    <source>
        <dbReference type="SAM" id="MobiDB-lite"/>
    </source>
</evidence>
<dbReference type="SMART" id="SM00156">
    <property type="entry name" value="PP2Ac"/>
    <property type="match status" value="1"/>
</dbReference>
<dbReference type="InterPro" id="IPR004843">
    <property type="entry name" value="Calcineurin-like_PHP"/>
</dbReference>
<dbReference type="InterPro" id="IPR029052">
    <property type="entry name" value="Metallo-depent_PP-like"/>
</dbReference>
<dbReference type="InterPro" id="IPR019734">
    <property type="entry name" value="TPR_rpt"/>
</dbReference>
<dbReference type="FunFam" id="3.60.21.10:FF:000017">
    <property type="entry name" value="Serine/threonine-protein phosphatase"/>
    <property type="match status" value="1"/>
</dbReference>
<keyword evidence="4" id="KW-0479">Metal-binding</keyword>
<dbReference type="EC" id="3.1.3.16" evidence="3"/>
<dbReference type="CDD" id="cd07417">
    <property type="entry name" value="MPP_PP5_C"/>
    <property type="match status" value="1"/>
</dbReference>
<name>A0A7S0D4N2_9EUKA</name>
<keyword evidence="7 10" id="KW-0802">TPR repeat</keyword>
<dbReference type="Pfam" id="PF08321">
    <property type="entry name" value="PPP5"/>
    <property type="match status" value="1"/>
</dbReference>
<dbReference type="Pfam" id="PF00149">
    <property type="entry name" value="Metallophos"/>
    <property type="match status" value="1"/>
</dbReference>
<dbReference type="GO" id="GO:0004722">
    <property type="term" value="F:protein serine/threonine phosphatase activity"/>
    <property type="evidence" value="ECO:0007669"/>
    <property type="project" value="UniProtKB-EC"/>
</dbReference>
<evidence type="ECO:0000313" key="13">
    <source>
        <dbReference type="EMBL" id="CAD8442980.1"/>
    </source>
</evidence>
<evidence type="ECO:0000256" key="1">
    <source>
        <dbReference type="ARBA" id="ARBA00001936"/>
    </source>
</evidence>
<feature type="region of interest" description="Disordered" evidence="11">
    <location>
        <begin position="1"/>
        <end position="23"/>
    </location>
</feature>
<dbReference type="InterPro" id="IPR013235">
    <property type="entry name" value="PPP_dom"/>
</dbReference>
<dbReference type="SUPFAM" id="SSF56300">
    <property type="entry name" value="Metallo-dependent phosphatases"/>
    <property type="match status" value="1"/>
</dbReference>
<protein>
    <recommendedName>
        <fullName evidence="3">protein-serine/threonine phosphatase</fullName>
        <ecNumber evidence="3">3.1.3.16</ecNumber>
    </recommendedName>
</protein>
<dbReference type="PRINTS" id="PR00114">
    <property type="entry name" value="STPHPHTASE"/>
</dbReference>
<evidence type="ECO:0000256" key="9">
    <source>
        <dbReference type="PIRSR" id="PIRSR033096-1"/>
    </source>
</evidence>
<dbReference type="Pfam" id="PF13181">
    <property type="entry name" value="TPR_8"/>
    <property type="match status" value="1"/>
</dbReference>
<keyword evidence="8" id="KW-0464">Manganese</keyword>
<dbReference type="GO" id="GO:0046872">
    <property type="term" value="F:metal ion binding"/>
    <property type="evidence" value="ECO:0007669"/>
    <property type="project" value="UniProtKB-KW"/>
</dbReference>
<feature type="active site" description="Proton donor/acceptor" evidence="9">
    <location>
        <position position="301"/>
    </location>
</feature>
<evidence type="ECO:0000256" key="2">
    <source>
        <dbReference type="ARBA" id="ARBA00008786"/>
    </source>
</evidence>
<evidence type="ECO:0000256" key="4">
    <source>
        <dbReference type="ARBA" id="ARBA00022723"/>
    </source>
</evidence>
<accession>A0A7S0D4N2</accession>
<evidence type="ECO:0000256" key="6">
    <source>
        <dbReference type="ARBA" id="ARBA00022801"/>
    </source>
</evidence>
<dbReference type="InterPro" id="IPR006186">
    <property type="entry name" value="Ser/Thr-sp_prot-phosphatase"/>
</dbReference>
<comment type="similarity">
    <text evidence="2">Belongs to the PPP phosphatase family. PP-5 (PP-T) subfamily.</text>
</comment>
<evidence type="ECO:0000256" key="5">
    <source>
        <dbReference type="ARBA" id="ARBA00022737"/>
    </source>
</evidence>
<proteinExistence type="inferred from homology"/>
<evidence type="ECO:0000259" key="12">
    <source>
        <dbReference type="SMART" id="SM00156"/>
    </source>
</evidence>
<feature type="repeat" description="TPR" evidence="10">
    <location>
        <begin position="94"/>
        <end position="127"/>
    </location>
</feature>
<keyword evidence="6" id="KW-0378">Hydrolase</keyword>
<dbReference type="SUPFAM" id="SSF48452">
    <property type="entry name" value="TPR-like"/>
    <property type="match status" value="1"/>
</dbReference>
<dbReference type="PANTHER" id="PTHR45668">
    <property type="entry name" value="SERINE/THREONINE-PROTEIN PHOSPHATASE 5-RELATED"/>
    <property type="match status" value="1"/>
</dbReference>
<dbReference type="Gene3D" id="1.25.40.10">
    <property type="entry name" value="Tetratricopeptide repeat domain"/>
    <property type="match status" value="1"/>
</dbReference>
<dbReference type="PIRSF" id="PIRSF033096">
    <property type="entry name" value="PPPtase_5"/>
    <property type="match status" value="1"/>
</dbReference>
<dbReference type="AlphaFoldDB" id="A0A7S0D4N2"/>
<gene>
    <name evidence="13" type="ORF">LAMO00422_LOCUS7017</name>
</gene>
<dbReference type="PANTHER" id="PTHR45668:SF5">
    <property type="entry name" value="SERINE_THREONINE-PROTEIN PHOSPHATASE 5"/>
    <property type="match status" value="1"/>
</dbReference>
<evidence type="ECO:0000256" key="8">
    <source>
        <dbReference type="ARBA" id="ARBA00023211"/>
    </source>
</evidence>
<reference evidence="13" key="1">
    <citation type="submission" date="2021-01" db="EMBL/GenBank/DDBJ databases">
        <authorList>
            <person name="Corre E."/>
            <person name="Pelletier E."/>
            <person name="Niang G."/>
            <person name="Scheremetjew M."/>
            <person name="Finn R."/>
            <person name="Kale V."/>
            <person name="Holt S."/>
            <person name="Cochrane G."/>
            <person name="Meng A."/>
            <person name="Brown T."/>
            <person name="Cohen L."/>
        </authorList>
    </citation>
    <scope>NUCLEOTIDE SEQUENCE</scope>
    <source>
        <strain evidence="13">CCMP2058</strain>
    </source>
</reference>
<evidence type="ECO:0000256" key="3">
    <source>
        <dbReference type="ARBA" id="ARBA00013081"/>
    </source>
</evidence>
<dbReference type="InterPro" id="IPR051134">
    <property type="entry name" value="PPP_phosphatase"/>
</dbReference>
<sequence length="493" mass="56373">MQANSSESPAGGDNGRTPEIKMGSRANEYKIEGNKLFREHKYEGAIDMYSKAIELDEKNAVYWANRAFCHVHMENFGLAIADAKKGIQVDPSYPKSYYRMGSAHAGLGHFKLAMQDFKRVLAIRKTDTQAKKRFKECQKAWREQQFFKAIQSENSKPVSETIKIDDIDVPKDYTGPHLPASGPDKKFLEELTKHLTDQKDLHRKYAYEILLKIIELFKSLPSLVDVPIPEGKKLTVCGDVHGQYYDVLNIFKLNGWPSEENPYLFNGDFVDRGSFAIQVILTFFTLKLMYPKHFHMTRGNHETITMNRIYGFEGEVLHKYDQKCFQLFTEAFNLLPLACVVENQALVVHGGLFTKDGVTLNDIRKINRNRQPPESGLMCEVMWSDPQPFPGRAPSKRGVGLSFGPDVTKKFLEENKLKMLIRSHEVKQEGYEVMHEGQCITVFSAPNYFDQMGNKAAFITLTHDMVPKFTQYEAVPHPNVRPMAFARRGFGMM</sequence>
<dbReference type="EMBL" id="HBEM01010000">
    <property type="protein sequence ID" value="CAD8442980.1"/>
    <property type="molecule type" value="Transcribed_RNA"/>
</dbReference>
<keyword evidence="5" id="KW-0677">Repeat</keyword>
<comment type="cofactor">
    <cofactor evidence="1">
        <name>Mn(2+)</name>
        <dbReference type="ChEBI" id="CHEBI:29035"/>
    </cofactor>
</comment>
<dbReference type="PROSITE" id="PS50005">
    <property type="entry name" value="TPR"/>
    <property type="match status" value="2"/>
</dbReference>
<feature type="repeat" description="TPR" evidence="10">
    <location>
        <begin position="26"/>
        <end position="59"/>
    </location>
</feature>
<dbReference type="InterPro" id="IPR011990">
    <property type="entry name" value="TPR-like_helical_dom_sf"/>
</dbReference>
<dbReference type="SMART" id="SM00028">
    <property type="entry name" value="TPR"/>
    <property type="match status" value="3"/>
</dbReference>
<feature type="domain" description="Serine/threonine specific protein phosphatases" evidence="12">
    <location>
        <begin position="201"/>
        <end position="476"/>
    </location>
</feature>
<organism evidence="13">
    <name type="scientific">Amorphochlora amoebiformis</name>
    <dbReference type="NCBI Taxonomy" id="1561963"/>
    <lineage>
        <taxon>Eukaryota</taxon>
        <taxon>Sar</taxon>
        <taxon>Rhizaria</taxon>
        <taxon>Cercozoa</taxon>
        <taxon>Chlorarachniophyceae</taxon>
        <taxon>Amorphochlora</taxon>
    </lineage>
</organism>